<comment type="caution">
    <text evidence="1">The sequence shown here is derived from an EMBL/GenBank/DDBJ whole genome shotgun (WGS) entry which is preliminary data.</text>
</comment>
<reference evidence="1 2" key="1">
    <citation type="journal article" date="2014" name="PLoS Genet.">
        <title>The Genome of Spironucleus salmonicida Highlights a Fish Pathogen Adapted to Fluctuating Environments.</title>
        <authorList>
            <person name="Xu F."/>
            <person name="Jerlstrom-Hultqvist J."/>
            <person name="Einarsson E."/>
            <person name="Astvaldsson A."/>
            <person name="Svard S.G."/>
            <person name="Andersson J.O."/>
        </authorList>
    </citation>
    <scope>NUCLEOTIDE SEQUENCE [LARGE SCALE GENOMIC DNA]</scope>
    <source>
        <strain evidence="1 2">ATCC 50377</strain>
    </source>
</reference>
<name>A0A9P8LKB1_9EUKA</name>
<dbReference type="EMBL" id="AUWU02000009">
    <property type="protein sequence ID" value="KAH0569633.1"/>
    <property type="molecule type" value="Genomic_DNA"/>
</dbReference>
<organism evidence="1 2">
    <name type="scientific">Spironucleus salmonicida</name>
    <dbReference type="NCBI Taxonomy" id="348837"/>
    <lineage>
        <taxon>Eukaryota</taxon>
        <taxon>Metamonada</taxon>
        <taxon>Diplomonadida</taxon>
        <taxon>Hexamitidae</taxon>
        <taxon>Hexamitinae</taxon>
        <taxon>Spironucleus</taxon>
    </lineage>
</organism>
<gene>
    <name evidence="1" type="ORF">SS50377_28589</name>
</gene>
<dbReference type="GeneID" id="94302612"/>
<evidence type="ECO:0000313" key="1">
    <source>
        <dbReference type="EMBL" id="KAH0569633.1"/>
    </source>
</evidence>
<sequence length="72" mass="8348">MELSFWIGEDSVINCDSLSLPSLNTVDIFDRTIITDLYHLQCRIIELDSYCELLSEDIEETNAKLVSIYFQI</sequence>
<dbReference type="Proteomes" id="UP000018208">
    <property type="component" value="Unassembled WGS sequence"/>
</dbReference>
<keyword evidence="2" id="KW-1185">Reference proteome</keyword>
<dbReference type="RefSeq" id="XP_067760406.1">
    <property type="nucleotide sequence ID" value="XM_067912349.1"/>
</dbReference>
<accession>A0A9P8LKB1</accession>
<dbReference type="KEGG" id="ssao:94302612"/>
<protein>
    <submittedName>
        <fullName evidence="1">Uncharacterized protein</fullName>
    </submittedName>
</protein>
<dbReference type="AlphaFoldDB" id="A0A9P8LKB1"/>
<proteinExistence type="predicted"/>
<evidence type="ECO:0000313" key="2">
    <source>
        <dbReference type="Proteomes" id="UP000018208"/>
    </source>
</evidence>